<reference evidence="2" key="1">
    <citation type="journal article" date="2023" name="Plant J.">
        <title>Genome sequences and population genomics provide insights into the demographic history, inbreeding, and mutation load of two 'living fossil' tree species of Dipteronia.</title>
        <authorList>
            <person name="Feng Y."/>
            <person name="Comes H.P."/>
            <person name="Chen J."/>
            <person name="Zhu S."/>
            <person name="Lu R."/>
            <person name="Zhang X."/>
            <person name="Li P."/>
            <person name="Qiu J."/>
            <person name="Olsen K.M."/>
            <person name="Qiu Y."/>
        </authorList>
    </citation>
    <scope>NUCLEOTIDE SEQUENCE</scope>
    <source>
        <strain evidence="2">NBL</strain>
    </source>
</reference>
<gene>
    <name evidence="2" type="ORF">Dsin_001260</name>
</gene>
<dbReference type="Proteomes" id="UP001281410">
    <property type="component" value="Unassembled WGS sequence"/>
</dbReference>
<dbReference type="SUPFAM" id="SSF53098">
    <property type="entry name" value="Ribonuclease H-like"/>
    <property type="match status" value="1"/>
</dbReference>
<evidence type="ECO:0000259" key="1">
    <source>
        <dbReference type="Pfam" id="PF05699"/>
    </source>
</evidence>
<name>A0AAE0B518_9ROSI</name>
<dbReference type="GO" id="GO:0046983">
    <property type="term" value="F:protein dimerization activity"/>
    <property type="evidence" value="ECO:0007669"/>
    <property type="project" value="InterPro"/>
</dbReference>
<dbReference type="PANTHER" id="PTHR23272">
    <property type="entry name" value="BED FINGER-RELATED"/>
    <property type="match status" value="1"/>
</dbReference>
<dbReference type="EMBL" id="JANJYJ010000001">
    <property type="protein sequence ID" value="KAK3229379.1"/>
    <property type="molecule type" value="Genomic_DNA"/>
</dbReference>
<evidence type="ECO:0000313" key="2">
    <source>
        <dbReference type="EMBL" id="KAK3229379.1"/>
    </source>
</evidence>
<evidence type="ECO:0000313" key="3">
    <source>
        <dbReference type="Proteomes" id="UP001281410"/>
    </source>
</evidence>
<keyword evidence="3" id="KW-1185">Reference proteome</keyword>
<dbReference type="Pfam" id="PF05699">
    <property type="entry name" value="Dimer_Tnp_hAT"/>
    <property type="match status" value="1"/>
</dbReference>
<sequence length="159" mass="17936">MRDVKGFESYKRKYGRQHKLTSELESYLEQEVISGSENFDILLWWKMQKGRYPILSKIARDVLVIPVSTVASESAFSISGRTLSSHHSRLHPHTVEALMHPKLDMGSKTRDPKCSFHETIVLLHNGAHPEKTDASSAPQIILYLNSASTSEIFTAQTVV</sequence>
<comment type="caution">
    <text evidence="2">The sequence shown here is derived from an EMBL/GenBank/DDBJ whole genome shotgun (WGS) entry which is preliminary data.</text>
</comment>
<protein>
    <recommendedName>
        <fullName evidence="1">HAT C-terminal dimerisation domain-containing protein</fullName>
    </recommendedName>
</protein>
<accession>A0AAE0B518</accession>
<dbReference type="InterPro" id="IPR012337">
    <property type="entry name" value="RNaseH-like_sf"/>
</dbReference>
<organism evidence="2 3">
    <name type="scientific">Dipteronia sinensis</name>
    <dbReference type="NCBI Taxonomy" id="43782"/>
    <lineage>
        <taxon>Eukaryota</taxon>
        <taxon>Viridiplantae</taxon>
        <taxon>Streptophyta</taxon>
        <taxon>Embryophyta</taxon>
        <taxon>Tracheophyta</taxon>
        <taxon>Spermatophyta</taxon>
        <taxon>Magnoliopsida</taxon>
        <taxon>eudicotyledons</taxon>
        <taxon>Gunneridae</taxon>
        <taxon>Pentapetalae</taxon>
        <taxon>rosids</taxon>
        <taxon>malvids</taxon>
        <taxon>Sapindales</taxon>
        <taxon>Sapindaceae</taxon>
        <taxon>Hippocastanoideae</taxon>
        <taxon>Acereae</taxon>
        <taxon>Dipteronia</taxon>
    </lineage>
</organism>
<dbReference type="AlphaFoldDB" id="A0AAE0B518"/>
<proteinExistence type="predicted"/>
<dbReference type="InterPro" id="IPR008906">
    <property type="entry name" value="HATC_C_dom"/>
</dbReference>
<feature type="domain" description="HAT C-terminal dimerisation" evidence="1">
    <location>
        <begin position="23"/>
        <end position="99"/>
    </location>
</feature>
<dbReference type="PANTHER" id="PTHR23272:SF187">
    <property type="entry name" value="AC9 TRANSPOSASE-RELATED"/>
    <property type="match status" value="1"/>
</dbReference>